<feature type="active site" evidence="7">
    <location>
        <position position="147"/>
    </location>
</feature>
<feature type="non-terminal residue" evidence="9">
    <location>
        <position position="1"/>
    </location>
</feature>
<evidence type="ECO:0000313" key="10">
    <source>
        <dbReference type="Proteomes" id="UP000001072"/>
    </source>
</evidence>
<feature type="domain" description="AB hydrolase-1" evidence="8">
    <location>
        <begin position="62"/>
        <end position="332"/>
    </location>
</feature>
<dbReference type="EC" id="3.1.1.89" evidence="2"/>
<feature type="active site" evidence="7">
    <location>
        <position position="319"/>
    </location>
</feature>
<dbReference type="AlphaFoldDB" id="F4S934"/>
<comment type="catalytic activity">
    <reaction evidence="6">
        <text>[phosphatase 2A protein]-C-terminal L-leucine methyl ester + H2O = [phosphatase 2A protein]-C-terminal L-leucine + methanol + H(+)</text>
        <dbReference type="Rhea" id="RHEA:48548"/>
        <dbReference type="Rhea" id="RHEA-COMP:12134"/>
        <dbReference type="Rhea" id="RHEA-COMP:12135"/>
        <dbReference type="ChEBI" id="CHEBI:15377"/>
        <dbReference type="ChEBI" id="CHEBI:15378"/>
        <dbReference type="ChEBI" id="CHEBI:17790"/>
        <dbReference type="ChEBI" id="CHEBI:90516"/>
        <dbReference type="ChEBI" id="CHEBI:90517"/>
        <dbReference type="EC" id="3.1.1.89"/>
    </reaction>
</comment>
<dbReference type="PANTHER" id="PTHR14189:SF0">
    <property type="entry name" value="PROTEIN PHOSPHATASE METHYLESTERASE 1"/>
    <property type="match status" value="1"/>
</dbReference>
<dbReference type="FunCoup" id="F4S934">
    <property type="interactions" value="518"/>
</dbReference>
<reference evidence="10" key="1">
    <citation type="journal article" date="2011" name="Proc. Natl. Acad. Sci. U.S.A.">
        <title>Obligate biotrophy features unraveled by the genomic analysis of rust fungi.</title>
        <authorList>
            <person name="Duplessis S."/>
            <person name="Cuomo C.A."/>
            <person name="Lin Y.-C."/>
            <person name="Aerts A."/>
            <person name="Tisserant E."/>
            <person name="Veneault-Fourrey C."/>
            <person name="Joly D.L."/>
            <person name="Hacquard S."/>
            <person name="Amselem J."/>
            <person name="Cantarel B.L."/>
            <person name="Chiu R."/>
            <person name="Coutinho P.M."/>
            <person name="Feau N."/>
            <person name="Field M."/>
            <person name="Frey P."/>
            <person name="Gelhaye E."/>
            <person name="Goldberg J."/>
            <person name="Grabherr M.G."/>
            <person name="Kodira C.D."/>
            <person name="Kohler A."/>
            <person name="Kuees U."/>
            <person name="Lindquist E.A."/>
            <person name="Lucas S.M."/>
            <person name="Mago R."/>
            <person name="Mauceli E."/>
            <person name="Morin E."/>
            <person name="Murat C."/>
            <person name="Pangilinan J.L."/>
            <person name="Park R."/>
            <person name="Pearson M."/>
            <person name="Quesneville H."/>
            <person name="Rouhier N."/>
            <person name="Sakthikumar S."/>
            <person name="Salamov A.A."/>
            <person name="Schmutz J."/>
            <person name="Selles B."/>
            <person name="Shapiro H."/>
            <person name="Tanguay P."/>
            <person name="Tuskan G.A."/>
            <person name="Henrissat B."/>
            <person name="Van de Peer Y."/>
            <person name="Rouze P."/>
            <person name="Ellis J.G."/>
            <person name="Dodds P.N."/>
            <person name="Schein J.E."/>
            <person name="Zhong S."/>
            <person name="Hamelin R.C."/>
            <person name="Grigoriev I.V."/>
            <person name="Szabo L.J."/>
            <person name="Martin F."/>
        </authorList>
    </citation>
    <scope>NUCLEOTIDE SEQUENCE [LARGE SCALE GENOMIC DNA]</scope>
    <source>
        <strain evidence="10">98AG31 / pathotype 3-4-7</strain>
    </source>
</reference>
<gene>
    <name evidence="9" type="ORF">MELLADRAFT_40609</name>
</gene>
<organism evidence="10">
    <name type="scientific">Melampsora larici-populina (strain 98AG31 / pathotype 3-4-7)</name>
    <name type="common">Poplar leaf rust fungus</name>
    <dbReference type="NCBI Taxonomy" id="747676"/>
    <lineage>
        <taxon>Eukaryota</taxon>
        <taxon>Fungi</taxon>
        <taxon>Dikarya</taxon>
        <taxon>Basidiomycota</taxon>
        <taxon>Pucciniomycotina</taxon>
        <taxon>Pucciniomycetes</taxon>
        <taxon>Pucciniales</taxon>
        <taxon>Melampsoraceae</taxon>
        <taxon>Melampsora</taxon>
    </lineage>
</organism>
<evidence type="ECO:0000256" key="2">
    <source>
        <dbReference type="ARBA" id="ARBA00013111"/>
    </source>
</evidence>
<dbReference type="SUPFAM" id="SSF53474">
    <property type="entry name" value="alpha/beta-Hydrolases"/>
    <property type="match status" value="1"/>
</dbReference>
<evidence type="ECO:0000313" key="9">
    <source>
        <dbReference type="EMBL" id="EGF98855.1"/>
    </source>
</evidence>
<dbReference type="EMBL" id="GL883168">
    <property type="protein sequence ID" value="EGF98855.1"/>
    <property type="molecule type" value="Genomic_DNA"/>
</dbReference>
<proteinExistence type="inferred from homology"/>
<dbReference type="PIRSF" id="PIRSF022950">
    <property type="entry name" value="PPase_methylesterase_euk"/>
    <property type="match status" value="1"/>
</dbReference>
<dbReference type="InterPro" id="IPR000073">
    <property type="entry name" value="AB_hydrolase_1"/>
</dbReference>
<dbReference type="Proteomes" id="UP000001072">
    <property type="component" value="Unassembled WGS sequence"/>
</dbReference>
<dbReference type="Gene3D" id="3.40.50.1820">
    <property type="entry name" value="alpha/beta hydrolase"/>
    <property type="match status" value="1"/>
</dbReference>
<dbReference type="VEuPathDB" id="FungiDB:MELLADRAFT_40609"/>
<protein>
    <recommendedName>
        <fullName evidence="3">Protein phosphatase methylesterase 1</fullName>
        <ecNumber evidence="2">3.1.1.89</ecNumber>
    </recommendedName>
</protein>
<dbReference type="InterPro" id="IPR016812">
    <property type="entry name" value="PPase_methylesterase_euk"/>
</dbReference>
<evidence type="ECO:0000259" key="8">
    <source>
        <dbReference type="Pfam" id="PF12697"/>
    </source>
</evidence>
<dbReference type="HOGENOM" id="CLU_024818_3_1_1"/>
<dbReference type="Pfam" id="PF12697">
    <property type="entry name" value="Abhydrolase_6"/>
    <property type="match status" value="1"/>
</dbReference>
<dbReference type="RefSeq" id="XP_007417861.1">
    <property type="nucleotide sequence ID" value="XM_007417799.1"/>
</dbReference>
<keyword evidence="10" id="KW-1185">Reference proteome</keyword>
<dbReference type="STRING" id="747676.F4S934"/>
<name>F4S934_MELLP</name>
<dbReference type="GeneID" id="18927908"/>
<keyword evidence="4" id="KW-0719">Serine esterase</keyword>
<evidence type="ECO:0000256" key="6">
    <source>
        <dbReference type="ARBA" id="ARBA00049203"/>
    </source>
</evidence>
<comment type="similarity">
    <text evidence="1">Belongs to the AB hydrolase superfamily.</text>
</comment>
<dbReference type="InParanoid" id="F4S934"/>
<dbReference type="KEGG" id="mlr:MELLADRAFT_40609"/>
<dbReference type="eggNOG" id="KOG2564">
    <property type="taxonomic scope" value="Eukaryota"/>
</dbReference>
<evidence type="ECO:0000256" key="4">
    <source>
        <dbReference type="ARBA" id="ARBA00022487"/>
    </source>
</evidence>
<dbReference type="OrthoDB" id="194865at2759"/>
<dbReference type="PANTHER" id="PTHR14189">
    <property type="entry name" value="PROTEIN PHOSPHATASE METHYLESTERASE-1 RELATED"/>
    <property type="match status" value="1"/>
</dbReference>
<feature type="active site" evidence="7">
    <location>
        <position position="174"/>
    </location>
</feature>
<evidence type="ECO:0000256" key="7">
    <source>
        <dbReference type="PIRSR" id="PIRSR022950-1"/>
    </source>
</evidence>
<dbReference type="GO" id="GO:0051723">
    <property type="term" value="F:protein methylesterase activity"/>
    <property type="evidence" value="ECO:0007669"/>
    <property type="project" value="UniProtKB-EC"/>
</dbReference>
<sequence>YSPLSASDYFQEALSIKVDTLGEFRVYLTPPKPVSADSLSPFSNDYLDEEDRGSISGNGVVFVFHHGAGYCGLSAACFAKEVRQHGRGEFGVMSFDCRGHGSSRIGLVPTDPPDLSLSTLADDMVRLLKVIYPDRSTAPSLVLIGHSMGGSIVTEACARIQAEVTHVIGLAILDVVEGSAIASLPHMLSLVNLRPSSFQSKADCIKYHIESRTIRNVTSARVSVPGLISQASSAGSESTSKKSALAPGQSRGDEFTWITNLRESQPFWEGWYKDLSKKFLSQKTARLLVLAGTDRLDKDLMIGQMQGKYQLTVMADVGHCVHEDDPEKLAEVVITFCKRNETFTSEQILARLKKQQ</sequence>
<accession>F4S934</accession>
<evidence type="ECO:0000256" key="1">
    <source>
        <dbReference type="ARBA" id="ARBA00008645"/>
    </source>
</evidence>
<evidence type="ECO:0000256" key="3">
    <source>
        <dbReference type="ARBA" id="ARBA00020672"/>
    </source>
</evidence>
<keyword evidence="5" id="KW-0378">Hydrolase</keyword>
<evidence type="ECO:0000256" key="5">
    <source>
        <dbReference type="ARBA" id="ARBA00022801"/>
    </source>
</evidence>
<dbReference type="InterPro" id="IPR029058">
    <property type="entry name" value="AB_hydrolase_fold"/>
</dbReference>